<organism evidence="2 3">
    <name type="scientific">Paenibacillus profundus</name>
    <dbReference type="NCBI Taxonomy" id="1173085"/>
    <lineage>
        <taxon>Bacteria</taxon>
        <taxon>Bacillati</taxon>
        <taxon>Bacillota</taxon>
        <taxon>Bacilli</taxon>
        <taxon>Bacillales</taxon>
        <taxon>Paenibacillaceae</taxon>
        <taxon>Paenibacillus</taxon>
    </lineage>
</organism>
<proteinExistence type="predicted"/>
<evidence type="ECO:0000313" key="3">
    <source>
        <dbReference type="Proteomes" id="UP001199916"/>
    </source>
</evidence>
<keyword evidence="3" id="KW-1185">Reference proteome</keyword>
<comment type="caution">
    <text evidence="2">The sequence shown here is derived from an EMBL/GenBank/DDBJ whole genome shotgun (WGS) entry which is preliminary data.</text>
</comment>
<name>A0ABS8YKM0_9BACL</name>
<dbReference type="RefSeq" id="WP_233698117.1">
    <property type="nucleotide sequence ID" value="NZ_JAJNBZ010000020.1"/>
</dbReference>
<accession>A0ABS8YKM0</accession>
<evidence type="ECO:0000313" key="2">
    <source>
        <dbReference type="EMBL" id="MCE5171732.1"/>
    </source>
</evidence>
<gene>
    <name evidence="2" type="ORF">LQV63_20860</name>
</gene>
<evidence type="ECO:0000256" key="1">
    <source>
        <dbReference type="SAM" id="MobiDB-lite"/>
    </source>
</evidence>
<reference evidence="2 3" key="1">
    <citation type="submission" date="2021-11" db="EMBL/GenBank/DDBJ databases">
        <title>Draft genome sequence of Paenibacillus profundus YoMME, a new Gram-positive bacteria with exoelectrogenic properties.</title>
        <authorList>
            <person name="Hubenova Y."/>
            <person name="Hubenova E."/>
            <person name="Manasiev Y."/>
            <person name="Peykov S."/>
            <person name="Mitov M."/>
        </authorList>
    </citation>
    <scope>NUCLEOTIDE SEQUENCE [LARGE SCALE GENOMIC DNA]</scope>
    <source>
        <strain evidence="2 3">YoMME</strain>
    </source>
</reference>
<protein>
    <submittedName>
        <fullName evidence="2">Uncharacterized protein</fullName>
    </submittedName>
</protein>
<dbReference type="Proteomes" id="UP001199916">
    <property type="component" value="Unassembled WGS sequence"/>
</dbReference>
<feature type="region of interest" description="Disordered" evidence="1">
    <location>
        <begin position="26"/>
        <end position="47"/>
    </location>
</feature>
<sequence length="47" mass="5320">MRQSLHQLAIQYSSLTSAQSLKESAKLLRGEAEHQDALRRSGAHMKR</sequence>
<dbReference type="EMBL" id="JAJNBZ010000020">
    <property type="protein sequence ID" value="MCE5171732.1"/>
    <property type="molecule type" value="Genomic_DNA"/>
</dbReference>
<feature type="compositionally biased region" description="Basic and acidic residues" evidence="1">
    <location>
        <begin position="26"/>
        <end position="39"/>
    </location>
</feature>